<feature type="domain" description="Alpha/beta hydrolase fold-3" evidence="2">
    <location>
        <begin position="100"/>
        <end position="306"/>
    </location>
</feature>
<dbReference type="AlphaFoldDB" id="A0A561VLC7"/>
<dbReference type="PANTHER" id="PTHR48081:SF8">
    <property type="entry name" value="ALPHA_BETA HYDROLASE FOLD-3 DOMAIN-CONTAINING PROTEIN-RELATED"/>
    <property type="match status" value="1"/>
</dbReference>
<dbReference type="InterPro" id="IPR050300">
    <property type="entry name" value="GDXG_lipolytic_enzyme"/>
</dbReference>
<dbReference type="Pfam" id="PF07859">
    <property type="entry name" value="Abhydrolase_3"/>
    <property type="match status" value="1"/>
</dbReference>
<dbReference type="Gene3D" id="3.40.50.1820">
    <property type="entry name" value="alpha/beta hydrolase"/>
    <property type="match status" value="1"/>
</dbReference>
<protein>
    <submittedName>
        <fullName evidence="3">Acetyl esterase/lipase</fullName>
    </submittedName>
</protein>
<dbReference type="InterPro" id="IPR013094">
    <property type="entry name" value="AB_hydrolase_3"/>
</dbReference>
<dbReference type="PANTHER" id="PTHR48081">
    <property type="entry name" value="AB HYDROLASE SUPERFAMILY PROTEIN C4A8.06C"/>
    <property type="match status" value="1"/>
</dbReference>
<evidence type="ECO:0000313" key="3">
    <source>
        <dbReference type="EMBL" id="TWG12419.1"/>
    </source>
</evidence>
<dbReference type="GO" id="GO:0016787">
    <property type="term" value="F:hydrolase activity"/>
    <property type="evidence" value="ECO:0007669"/>
    <property type="project" value="UniProtKB-KW"/>
</dbReference>
<dbReference type="Proteomes" id="UP000320239">
    <property type="component" value="Unassembled WGS sequence"/>
</dbReference>
<gene>
    <name evidence="3" type="ORF">FHX34_105286</name>
</gene>
<dbReference type="EMBL" id="VIWY01000005">
    <property type="protein sequence ID" value="TWG12419.1"/>
    <property type="molecule type" value="Genomic_DNA"/>
</dbReference>
<keyword evidence="4" id="KW-1185">Reference proteome</keyword>
<keyword evidence="1" id="KW-0378">Hydrolase</keyword>
<comment type="caution">
    <text evidence="3">The sequence shown here is derived from an EMBL/GenBank/DDBJ whole genome shotgun (WGS) entry which is preliminary data.</text>
</comment>
<dbReference type="SUPFAM" id="SSF53474">
    <property type="entry name" value="alpha/beta-Hydrolases"/>
    <property type="match status" value="1"/>
</dbReference>
<evidence type="ECO:0000256" key="1">
    <source>
        <dbReference type="ARBA" id="ARBA00022801"/>
    </source>
</evidence>
<reference evidence="3 4" key="1">
    <citation type="submission" date="2019-06" db="EMBL/GenBank/DDBJ databases">
        <title>Sequencing the genomes of 1000 actinobacteria strains.</title>
        <authorList>
            <person name="Klenk H.-P."/>
        </authorList>
    </citation>
    <scope>NUCLEOTIDE SEQUENCE [LARGE SCALE GENOMIC DNA]</scope>
    <source>
        <strain evidence="3 4">DSM 43866</strain>
    </source>
</reference>
<evidence type="ECO:0000313" key="4">
    <source>
        <dbReference type="Proteomes" id="UP000320239"/>
    </source>
</evidence>
<sequence>MPAAWRWRPPAPLADDRLMTYAIDPELVPWLDMLPSGPHTDYDSLVAARSMAELSGVQPVYEPTRAIDVRDTAVPGPSDAPDVPVRIYTPADRDGAVPGLLYIHGGGFVLGTLDMFHMHLLRVADELGIVIVSVDYRLAPEHPFPAPVEDCYAALTWVAARAAELGIDPERLGVGGESAGGGLAAAVALLARDRGGPALCFQYLGIPELDDRLDTPSARAYVDTPVWNRPNAVFSWTSYLGAEPGGDDVSPYAAPARADDLAGLPPAFVSACQFDPLRDEDIAYAQRLAHAGVAVELHHYPGAFHGSSMIQAAGISRRMLADELAALRRGLGVG</sequence>
<accession>A0A561VLC7</accession>
<proteinExistence type="predicted"/>
<name>A0A561VLC7_ACTTI</name>
<organism evidence="3 4">
    <name type="scientific">Actinoplanes teichomyceticus</name>
    <dbReference type="NCBI Taxonomy" id="1867"/>
    <lineage>
        <taxon>Bacteria</taxon>
        <taxon>Bacillati</taxon>
        <taxon>Actinomycetota</taxon>
        <taxon>Actinomycetes</taxon>
        <taxon>Micromonosporales</taxon>
        <taxon>Micromonosporaceae</taxon>
        <taxon>Actinoplanes</taxon>
    </lineage>
</organism>
<evidence type="ECO:0000259" key="2">
    <source>
        <dbReference type="Pfam" id="PF07859"/>
    </source>
</evidence>
<dbReference type="InterPro" id="IPR029058">
    <property type="entry name" value="AB_hydrolase_fold"/>
</dbReference>